<feature type="compositionally biased region" description="Polar residues" evidence="1">
    <location>
        <begin position="84"/>
        <end position="94"/>
    </location>
</feature>
<evidence type="ECO:0000313" key="3">
    <source>
        <dbReference type="EMBL" id="KAL2060937.1"/>
    </source>
</evidence>
<feature type="transmembrane region" description="Helical" evidence="2">
    <location>
        <begin position="37"/>
        <end position="58"/>
    </location>
</feature>
<evidence type="ECO:0000313" key="4">
    <source>
        <dbReference type="Proteomes" id="UP001595075"/>
    </source>
</evidence>
<keyword evidence="2" id="KW-0812">Transmembrane</keyword>
<keyword evidence="2" id="KW-0472">Membrane</keyword>
<feature type="compositionally biased region" description="Gly residues" evidence="1">
    <location>
        <begin position="239"/>
        <end position="254"/>
    </location>
</feature>
<keyword evidence="2" id="KW-1133">Transmembrane helix</keyword>
<reference evidence="3 4" key="1">
    <citation type="journal article" date="2024" name="Commun. Biol.">
        <title>Comparative genomic analysis of thermophilic fungi reveals convergent evolutionary adaptations and gene losses.</title>
        <authorList>
            <person name="Steindorff A.S."/>
            <person name="Aguilar-Pontes M.V."/>
            <person name="Robinson A.J."/>
            <person name="Andreopoulos B."/>
            <person name="LaButti K."/>
            <person name="Kuo A."/>
            <person name="Mondo S."/>
            <person name="Riley R."/>
            <person name="Otillar R."/>
            <person name="Haridas S."/>
            <person name="Lipzen A."/>
            <person name="Grimwood J."/>
            <person name="Schmutz J."/>
            <person name="Clum A."/>
            <person name="Reid I.D."/>
            <person name="Moisan M.C."/>
            <person name="Butler G."/>
            <person name="Nguyen T.T.M."/>
            <person name="Dewar K."/>
            <person name="Conant G."/>
            <person name="Drula E."/>
            <person name="Henrissat B."/>
            <person name="Hansel C."/>
            <person name="Singer S."/>
            <person name="Hutchinson M.I."/>
            <person name="de Vries R.P."/>
            <person name="Natvig D.O."/>
            <person name="Powell A.J."/>
            <person name="Tsang A."/>
            <person name="Grigoriev I.V."/>
        </authorList>
    </citation>
    <scope>NUCLEOTIDE SEQUENCE [LARGE SCALE GENOMIC DNA]</scope>
    <source>
        <strain evidence="3 4">CBS 494.80</strain>
    </source>
</reference>
<evidence type="ECO:0000256" key="1">
    <source>
        <dbReference type="SAM" id="MobiDB-lite"/>
    </source>
</evidence>
<gene>
    <name evidence="3" type="ORF">VTL71DRAFT_8989</name>
</gene>
<feature type="region of interest" description="Disordered" evidence="1">
    <location>
        <begin position="226"/>
        <end position="290"/>
    </location>
</feature>
<dbReference type="Proteomes" id="UP001595075">
    <property type="component" value="Unassembled WGS sequence"/>
</dbReference>
<proteinExistence type="predicted"/>
<comment type="caution">
    <text evidence="3">The sequence shown here is derived from an EMBL/GenBank/DDBJ whole genome shotgun (WGS) entry which is preliminary data.</text>
</comment>
<feature type="compositionally biased region" description="Polar residues" evidence="1">
    <location>
        <begin position="226"/>
        <end position="235"/>
    </location>
</feature>
<dbReference type="EMBL" id="JAZHXI010000020">
    <property type="protein sequence ID" value="KAL2060937.1"/>
    <property type="molecule type" value="Genomic_DNA"/>
</dbReference>
<accession>A0ABR4BTG8</accession>
<feature type="compositionally biased region" description="Low complexity" evidence="1">
    <location>
        <begin position="71"/>
        <end position="83"/>
    </location>
</feature>
<sequence length="290" mass="30939">MALLNPLYSIIVPFLFITTIPVAIFASLTTILAFSLLFLRVLVVYIELALTIIPYWILGPPLSHPLTQKQTSSYSPTSPTSPSLYRNTWSSTPQNLNSRRKKRRGSNSSNISATGSITPISASGETNSSYIGLSQTIGPSRDYEGVGGWRFGDEEDDEGEGGLWARINSRLELPAEVQGRRHRRSLTAGSVNLSGGFGLQSGGGSAKKRVERSYSPEALFMMNTSRARTSPSSMTVGDRAGGGGGSVPAGGEGQGYFPQIIPSGKKRTPSVNTGSSVSSKGESVLSMKQR</sequence>
<organism evidence="3 4">
    <name type="scientific">Oculimacula yallundae</name>
    <dbReference type="NCBI Taxonomy" id="86028"/>
    <lineage>
        <taxon>Eukaryota</taxon>
        <taxon>Fungi</taxon>
        <taxon>Dikarya</taxon>
        <taxon>Ascomycota</taxon>
        <taxon>Pezizomycotina</taxon>
        <taxon>Leotiomycetes</taxon>
        <taxon>Helotiales</taxon>
        <taxon>Ploettnerulaceae</taxon>
        <taxon>Oculimacula</taxon>
    </lineage>
</organism>
<evidence type="ECO:0000256" key="2">
    <source>
        <dbReference type="SAM" id="Phobius"/>
    </source>
</evidence>
<feature type="transmembrane region" description="Helical" evidence="2">
    <location>
        <begin position="6"/>
        <end position="25"/>
    </location>
</feature>
<feature type="compositionally biased region" description="Low complexity" evidence="1">
    <location>
        <begin position="274"/>
        <end position="290"/>
    </location>
</feature>
<name>A0ABR4BTG8_9HELO</name>
<protein>
    <submittedName>
        <fullName evidence="3">Uncharacterized protein</fullName>
    </submittedName>
</protein>
<keyword evidence="4" id="KW-1185">Reference proteome</keyword>
<feature type="compositionally biased region" description="Polar residues" evidence="1">
    <location>
        <begin position="111"/>
        <end position="120"/>
    </location>
</feature>
<feature type="region of interest" description="Disordered" evidence="1">
    <location>
        <begin position="68"/>
        <end position="120"/>
    </location>
</feature>